<gene>
    <name evidence="1" type="ORF">ABMA27_000336</name>
</gene>
<evidence type="ECO:0008006" key="3">
    <source>
        <dbReference type="Google" id="ProtNLM"/>
    </source>
</evidence>
<dbReference type="PANTHER" id="PTHR33395:SF22">
    <property type="entry name" value="REVERSE TRANSCRIPTASE DOMAIN-CONTAINING PROTEIN"/>
    <property type="match status" value="1"/>
</dbReference>
<comment type="caution">
    <text evidence="1">The sequence shown here is derived from an EMBL/GenBank/DDBJ whole genome shotgun (WGS) entry which is preliminary data.</text>
</comment>
<protein>
    <recommendedName>
        <fullName evidence="3">Endonuclease/exonuclease/phosphatase domain-containing protein</fullName>
    </recommendedName>
</protein>
<proteinExistence type="predicted"/>
<reference evidence="1 2" key="1">
    <citation type="submission" date="2024-06" db="EMBL/GenBank/DDBJ databases">
        <title>A chromosome-level genome assembly of beet webworm, Loxostege sticticalis.</title>
        <authorList>
            <person name="Zhang Y."/>
        </authorList>
    </citation>
    <scope>NUCLEOTIDE SEQUENCE [LARGE SCALE GENOMIC DNA]</scope>
    <source>
        <strain evidence="1">AQ026</strain>
        <tissue evidence="1">Whole body</tissue>
    </source>
</reference>
<evidence type="ECO:0000313" key="2">
    <source>
        <dbReference type="Proteomes" id="UP001549920"/>
    </source>
</evidence>
<dbReference type="PANTHER" id="PTHR33395">
    <property type="entry name" value="TRANSCRIPTASE, PUTATIVE-RELATED-RELATED"/>
    <property type="match status" value="1"/>
</dbReference>
<name>A0ABR3IN13_LOXSC</name>
<accession>A0ABR3IN13</accession>
<sequence length="342" mass="39256">MISQPLDNFLIVGDFNLSGIIWLPNDVGSYSPSNYRTQDEQLLIDEINSNNLGQYNGIPNAFGRILDLVLSNKVIAVSDCDDPLVPADPHHGALSLSICFSGFDPLKASPSMRYRYDKGDYDSLSEEISNIDWTNEFCNKSLESSVDFFYSTLYTLRDKYIPHKLVVYSSNPKWYSSALIKAIKEKRKYEHKYKTYKNRCDLESYYILRKRVKYLETLCYHRYISSVEYSIQNNPKTFWSYIKSRRNCNSIPSSMKHGTQIVNSGESICNAFSEYFESTFSNLNSSLFSSQSQPVLDNLTCDTPYDICSIEIDQNTVRKLLLKIDPSKSPAPLLRIFLIVSD</sequence>
<dbReference type="Proteomes" id="UP001549920">
    <property type="component" value="Unassembled WGS sequence"/>
</dbReference>
<evidence type="ECO:0000313" key="1">
    <source>
        <dbReference type="EMBL" id="KAL0902478.1"/>
    </source>
</evidence>
<organism evidence="1 2">
    <name type="scientific">Loxostege sticticalis</name>
    <name type="common">Beet webworm moth</name>
    <dbReference type="NCBI Taxonomy" id="481309"/>
    <lineage>
        <taxon>Eukaryota</taxon>
        <taxon>Metazoa</taxon>
        <taxon>Ecdysozoa</taxon>
        <taxon>Arthropoda</taxon>
        <taxon>Hexapoda</taxon>
        <taxon>Insecta</taxon>
        <taxon>Pterygota</taxon>
        <taxon>Neoptera</taxon>
        <taxon>Endopterygota</taxon>
        <taxon>Lepidoptera</taxon>
        <taxon>Glossata</taxon>
        <taxon>Ditrysia</taxon>
        <taxon>Pyraloidea</taxon>
        <taxon>Crambidae</taxon>
        <taxon>Pyraustinae</taxon>
        <taxon>Loxostege</taxon>
    </lineage>
</organism>
<dbReference type="EMBL" id="JBEUOH010000001">
    <property type="protein sequence ID" value="KAL0902478.1"/>
    <property type="molecule type" value="Genomic_DNA"/>
</dbReference>
<keyword evidence="2" id="KW-1185">Reference proteome</keyword>